<gene>
    <name evidence="2" type="ORF">BGO89_06905</name>
</gene>
<name>A0A1M3KZC4_9BACT</name>
<comment type="caution">
    <text evidence="2">The sequence shown here is derived from an EMBL/GenBank/DDBJ whole genome shotgun (WGS) entry which is preliminary data.</text>
</comment>
<evidence type="ECO:0000256" key="1">
    <source>
        <dbReference type="SAM" id="MobiDB-lite"/>
    </source>
</evidence>
<evidence type="ECO:0008006" key="4">
    <source>
        <dbReference type="Google" id="ProtNLM"/>
    </source>
</evidence>
<protein>
    <recommendedName>
        <fullName evidence="4">Damage-inducible protein D</fullName>
    </recommendedName>
</protein>
<reference evidence="2 3" key="1">
    <citation type="submission" date="2016-09" db="EMBL/GenBank/DDBJ databases">
        <title>Genome-resolved meta-omics ties microbial dynamics to process performance in biotechnology for thiocyanate degradation.</title>
        <authorList>
            <person name="Kantor R.S."/>
            <person name="Huddy R.J."/>
            <person name="Iyer R."/>
            <person name="Thomas B.C."/>
            <person name="Brown C.T."/>
            <person name="Anantharaman K."/>
            <person name="Tringe S."/>
            <person name="Hettich R.L."/>
            <person name="Harrison S.T."/>
            <person name="Banfield J.F."/>
        </authorList>
    </citation>
    <scope>NUCLEOTIDE SEQUENCE [LARGE SCALE GENOMIC DNA]</scope>
    <source>
        <strain evidence="2">59-99</strain>
    </source>
</reference>
<dbReference type="Proteomes" id="UP000184233">
    <property type="component" value="Unassembled WGS sequence"/>
</dbReference>
<evidence type="ECO:0000313" key="3">
    <source>
        <dbReference type="Proteomes" id="UP000184233"/>
    </source>
</evidence>
<dbReference type="EMBL" id="MKVH01000021">
    <property type="protein sequence ID" value="OJX57695.1"/>
    <property type="molecule type" value="Genomic_DNA"/>
</dbReference>
<organism evidence="2 3">
    <name type="scientific">Candidatus Kapaibacterium thiocyanatum</name>
    <dbReference type="NCBI Taxonomy" id="1895771"/>
    <lineage>
        <taxon>Bacteria</taxon>
        <taxon>Pseudomonadati</taxon>
        <taxon>Candidatus Kapaibacteriota</taxon>
        <taxon>Candidatus Kapaibacteriia</taxon>
        <taxon>Candidatus Kapaibacteriales</taxon>
        <taxon>Candidatus Kapaibacteriaceae</taxon>
        <taxon>Candidatus Kapaibacterium</taxon>
    </lineage>
</organism>
<sequence length="272" mass="31053">MSTDQVPDSGQQHIDFEDFRQENGAPYWWGSDLMVMLGVDHAEFRKVVSKAIKAFMAAGMEWTEDFRSYDRDGTTDWKLSRTACYMTVMNADSSLQQVAKAQLYFAKMTESFLALEAPDEIERILIRYELGEANKSLAPTARKAGVNDFARFVNAGYKGLYNMYNHQLAKKRGIESKRLIDHMGRTELAANLFRTTVTEEKIRNEKIEGQIRLEQAHTEVGRDVREMIQRSTGRNPEDLPVQTELPKVKKALKATNKTLKAQDSSKRTKGDE</sequence>
<dbReference type="STRING" id="1895771.BGO89_06905"/>
<proteinExistence type="predicted"/>
<feature type="region of interest" description="Disordered" evidence="1">
    <location>
        <begin position="251"/>
        <end position="272"/>
    </location>
</feature>
<accession>A0A1M3KZC4</accession>
<evidence type="ECO:0000313" key="2">
    <source>
        <dbReference type="EMBL" id="OJX57695.1"/>
    </source>
</evidence>
<dbReference type="AlphaFoldDB" id="A0A1M3KZC4"/>
<feature type="compositionally biased region" description="Basic and acidic residues" evidence="1">
    <location>
        <begin position="263"/>
        <end position="272"/>
    </location>
</feature>